<dbReference type="Pfam" id="PF18952">
    <property type="entry name" value="DUF5696"/>
    <property type="match status" value="1"/>
</dbReference>
<dbReference type="RefSeq" id="WP_188887138.1">
    <property type="nucleotide sequence ID" value="NZ_BMHY01000001.1"/>
</dbReference>
<keyword evidence="1" id="KW-0732">Signal</keyword>
<evidence type="ECO:0000313" key="3">
    <source>
        <dbReference type="Proteomes" id="UP000600247"/>
    </source>
</evidence>
<name>A0A917GQB8_9BACL</name>
<protein>
    <submittedName>
        <fullName evidence="2">Uncharacterized protein</fullName>
    </submittedName>
</protein>
<evidence type="ECO:0000256" key="1">
    <source>
        <dbReference type="SAM" id="SignalP"/>
    </source>
</evidence>
<reference evidence="2 3" key="1">
    <citation type="journal article" date="2014" name="Int. J. Syst. Evol. Microbiol.">
        <title>Complete genome sequence of Corynebacterium casei LMG S-19264T (=DSM 44701T), isolated from a smear-ripened cheese.</title>
        <authorList>
            <consortium name="US DOE Joint Genome Institute (JGI-PGF)"/>
            <person name="Walter F."/>
            <person name="Albersmeier A."/>
            <person name="Kalinowski J."/>
            <person name="Ruckert C."/>
        </authorList>
    </citation>
    <scope>NUCLEOTIDE SEQUENCE [LARGE SCALE GENOMIC DNA]</scope>
    <source>
        <strain evidence="2 3">CGMCC 1.15286</strain>
    </source>
</reference>
<comment type="caution">
    <text evidence="2">The sequence shown here is derived from an EMBL/GenBank/DDBJ whole genome shotgun (WGS) entry which is preliminary data.</text>
</comment>
<evidence type="ECO:0000313" key="2">
    <source>
        <dbReference type="EMBL" id="GGG53461.1"/>
    </source>
</evidence>
<dbReference type="Proteomes" id="UP000600247">
    <property type="component" value="Unassembled WGS sequence"/>
</dbReference>
<sequence>MNSKWKTTMMAAIVCSMLAAASSVNSVSAEPAAEATASGEAAAAETTATETTTQAVVESASVSSQTAELANMELAAQNEFLALYYNRETTEIAVKNKRDGSVWYSNPQDREQDDQASAFNKSMLSSQLLLSFSDSSGKPQQFNNFNQSVKYQQYDYEKLNDGIKITYTVGEKVRGVEQIPPLISEERFQTLILDKLQEKDQTELLKRFKHNADKKVYERRDAALNGLALTKALKLLAEAGYDETEMNIDREAYADGQSASQAIFVLPVTYRLDGEQFVVQVSTENIESSGFYLQQLSVLPYFGAAGIGQQGYMFVPDGSGALIRLNNGKLDASPYNEALYGIDSTRINQFKPLGGSATRLPVFGMKKDDAAFVAIIEDGDGIGRVEADVSGRTHSYNYVHSSYEINSFEPLTLSGNWTSNTVPKFQVKSYQGDVTIRYGFLKGQEASYAGMATYYRNYLMDKYSLERLEQKEQTPFFVELIGGVPKKKFFLGVPYTSYQPLTTFSQAQEIMDELKGSGVDNIKLRYTGWFNGGVAHSMPSSVSVDKKLGGQKGFAKLLAYSESNGVELYPDASFMRVNQKSGGFKPKKDASRTIIGTIASIYPYDRAGYYKDTYSNDPAFALSPSKLPGVVDKFTGKYNKLKASALSLRDLGSELNSDFNTKHVITREETKRTVQEQLASLKESSKLMVSGGNAYSLPYVDSIVDAPLSDSGYNIADGGVPFYEMALHGLIDYAGSAINMSDDQTMRYHVLKSLETGSNLYFTWFYAKSSSVKETSFDYFYSAHYKDWISEATAAYNEVNTALQQARTQFIVGHEELEKGVYQTTYEDGTTVVVNYNDYAVKVKSEAVESMGYRIGGERN</sequence>
<dbReference type="EMBL" id="BMHY01000001">
    <property type="protein sequence ID" value="GGG53461.1"/>
    <property type="molecule type" value="Genomic_DNA"/>
</dbReference>
<gene>
    <name evidence="2" type="ORF">GCM10010918_02670</name>
</gene>
<dbReference type="AlphaFoldDB" id="A0A917GQB8"/>
<dbReference type="InterPro" id="IPR043751">
    <property type="entry name" value="DUF5696"/>
</dbReference>
<keyword evidence="3" id="KW-1185">Reference proteome</keyword>
<feature type="signal peptide" evidence="1">
    <location>
        <begin position="1"/>
        <end position="21"/>
    </location>
</feature>
<organism evidence="2 3">
    <name type="scientific">Paenibacillus radicis</name>
    <name type="common">ex Gao et al. 2016</name>
    <dbReference type="NCBI Taxonomy" id="1737354"/>
    <lineage>
        <taxon>Bacteria</taxon>
        <taxon>Bacillati</taxon>
        <taxon>Bacillota</taxon>
        <taxon>Bacilli</taxon>
        <taxon>Bacillales</taxon>
        <taxon>Paenibacillaceae</taxon>
        <taxon>Paenibacillus</taxon>
    </lineage>
</organism>
<accession>A0A917GQB8</accession>
<feature type="chain" id="PRO_5038557692" evidence="1">
    <location>
        <begin position="22"/>
        <end position="860"/>
    </location>
</feature>
<proteinExistence type="predicted"/>